<dbReference type="Proteomes" id="UP000694420">
    <property type="component" value="Unplaced"/>
</dbReference>
<dbReference type="SUPFAM" id="SSF52540">
    <property type="entry name" value="P-loop containing nucleoside triphosphate hydrolases"/>
    <property type="match status" value="1"/>
</dbReference>
<dbReference type="InterPro" id="IPR001806">
    <property type="entry name" value="Small_GTPase"/>
</dbReference>
<dbReference type="InterPro" id="IPR027417">
    <property type="entry name" value="P-loop_NTPase"/>
</dbReference>
<dbReference type="AlphaFoldDB" id="A0A8C7A1H6"/>
<dbReference type="GO" id="GO:0005525">
    <property type="term" value="F:GTP binding"/>
    <property type="evidence" value="ECO:0007669"/>
    <property type="project" value="InterPro"/>
</dbReference>
<dbReference type="GO" id="GO:0003924">
    <property type="term" value="F:GTPase activity"/>
    <property type="evidence" value="ECO:0007669"/>
    <property type="project" value="InterPro"/>
</dbReference>
<evidence type="ECO:0000313" key="3">
    <source>
        <dbReference type="Proteomes" id="UP000694420"/>
    </source>
</evidence>
<keyword evidence="3" id="KW-1185">Reference proteome</keyword>
<protein>
    <submittedName>
        <fullName evidence="2">Uncharacterized protein</fullName>
    </submittedName>
</protein>
<dbReference type="Gene3D" id="3.40.50.300">
    <property type="entry name" value="P-loop containing nucleotide triphosphate hydrolases"/>
    <property type="match status" value="1"/>
</dbReference>
<reference evidence="2" key="2">
    <citation type="submission" date="2025-09" db="UniProtKB">
        <authorList>
            <consortium name="Ensembl"/>
        </authorList>
    </citation>
    <scope>IDENTIFICATION</scope>
</reference>
<evidence type="ECO:0000256" key="1">
    <source>
        <dbReference type="ARBA" id="ARBA00022741"/>
    </source>
</evidence>
<reference evidence="2" key="1">
    <citation type="submission" date="2025-08" db="UniProtKB">
        <authorList>
            <consortium name="Ensembl"/>
        </authorList>
    </citation>
    <scope>IDENTIFICATION</scope>
</reference>
<proteinExistence type="predicted"/>
<dbReference type="Pfam" id="PF00071">
    <property type="entry name" value="Ras"/>
    <property type="match status" value="1"/>
</dbReference>
<evidence type="ECO:0000313" key="2">
    <source>
        <dbReference type="Ensembl" id="ENSNPEP00000020022.1"/>
    </source>
</evidence>
<accession>A0A8C7A1H6</accession>
<dbReference type="Ensembl" id="ENSNPET00000020531.1">
    <property type="protein sequence ID" value="ENSNPEP00000020022.1"/>
    <property type="gene ID" value="ENSNPEG00000014899.1"/>
</dbReference>
<name>A0A8C7A1H6_NOTPE</name>
<sequence length="105" mass="12102">GSRISLMYKYVFKAEHGIRFFETSAKANINIEKAFLTLAEDILRKVSACRFSKKKYPCLQNSPELLQLLICHLKITTFLKEEYWVVEASGGGLMLPYCRGPPRRE</sequence>
<organism evidence="2 3">
    <name type="scientific">Nothoprocta perdicaria</name>
    <name type="common">Chilean tinamou</name>
    <name type="synonym">Crypturus perdicarius</name>
    <dbReference type="NCBI Taxonomy" id="30464"/>
    <lineage>
        <taxon>Eukaryota</taxon>
        <taxon>Metazoa</taxon>
        <taxon>Chordata</taxon>
        <taxon>Craniata</taxon>
        <taxon>Vertebrata</taxon>
        <taxon>Euteleostomi</taxon>
        <taxon>Archelosauria</taxon>
        <taxon>Archosauria</taxon>
        <taxon>Dinosauria</taxon>
        <taxon>Saurischia</taxon>
        <taxon>Theropoda</taxon>
        <taxon>Coelurosauria</taxon>
        <taxon>Aves</taxon>
        <taxon>Palaeognathae</taxon>
        <taxon>Tinamiformes</taxon>
        <taxon>Tinamidae</taxon>
        <taxon>Nothoprocta</taxon>
    </lineage>
</organism>
<keyword evidence="1" id="KW-0547">Nucleotide-binding</keyword>